<dbReference type="SUPFAM" id="SSF54826">
    <property type="entry name" value="Enolase N-terminal domain-like"/>
    <property type="match status" value="1"/>
</dbReference>
<dbReference type="RefSeq" id="WP_354460258.1">
    <property type="nucleotide sequence ID" value="NZ_JBEWSZ010000001.1"/>
</dbReference>
<dbReference type="InterPro" id="IPR029065">
    <property type="entry name" value="Enolase_C-like"/>
</dbReference>
<dbReference type="Proteomes" id="UP001548832">
    <property type="component" value="Unassembled WGS sequence"/>
</dbReference>
<dbReference type="PANTHER" id="PTHR48080:SF4">
    <property type="entry name" value="GLUCARATE DEHYDRATASE"/>
    <property type="match status" value="1"/>
</dbReference>
<dbReference type="SUPFAM" id="SSF51604">
    <property type="entry name" value="Enolase C-terminal domain-like"/>
    <property type="match status" value="1"/>
</dbReference>
<dbReference type="Pfam" id="PF02746">
    <property type="entry name" value="MR_MLE_N"/>
    <property type="match status" value="1"/>
</dbReference>
<comment type="caution">
    <text evidence="3">The sequence shown here is derived from an EMBL/GenBank/DDBJ whole genome shotgun (WGS) entry which is preliminary data.</text>
</comment>
<reference evidence="3 4" key="1">
    <citation type="submission" date="2024-06" db="EMBL/GenBank/DDBJ databases">
        <authorList>
            <person name="Kim D.-U."/>
        </authorList>
    </citation>
    <scope>NUCLEOTIDE SEQUENCE [LARGE SCALE GENOMIC DNA]</scope>
    <source>
        <strain evidence="3 4">KACC15460</strain>
    </source>
</reference>
<feature type="domain" description="Enolase C-terminal" evidence="2">
    <location>
        <begin position="163"/>
        <end position="369"/>
    </location>
</feature>
<name>A0ABV2DDX7_9HYPH</name>
<dbReference type="Gene3D" id="3.30.390.10">
    <property type="entry name" value="Enolase-like, N-terminal domain"/>
    <property type="match status" value="1"/>
</dbReference>
<dbReference type="EMBL" id="JBEWSZ010000001">
    <property type="protein sequence ID" value="MET2828249.1"/>
    <property type="molecule type" value="Genomic_DNA"/>
</dbReference>
<dbReference type="InterPro" id="IPR034593">
    <property type="entry name" value="DgoD-like"/>
</dbReference>
<evidence type="ECO:0000259" key="2">
    <source>
        <dbReference type="Pfam" id="PF13378"/>
    </source>
</evidence>
<protein>
    <submittedName>
        <fullName evidence="3">Mandelate racemase/muconate lactonizing enzyme family protein</fullName>
    </submittedName>
</protein>
<organism evidence="3 4">
    <name type="scientific">Mesorhizobium shangrilense</name>
    <dbReference type="NCBI Taxonomy" id="460060"/>
    <lineage>
        <taxon>Bacteria</taxon>
        <taxon>Pseudomonadati</taxon>
        <taxon>Pseudomonadota</taxon>
        <taxon>Alphaproteobacteria</taxon>
        <taxon>Hyphomicrobiales</taxon>
        <taxon>Phyllobacteriaceae</taxon>
        <taxon>Mesorhizobium</taxon>
    </lineage>
</organism>
<dbReference type="Pfam" id="PF13378">
    <property type="entry name" value="MR_MLE_C"/>
    <property type="match status" value="1"/>
</dbReference>
<dbReference type="CDD" id="cd03316">
    <property type="entry name" value="MR_like"/>
    <property type="match status" value="1"/>
</dbReference>
<feature type="domain" description="Mandelate racemase/muconate lactonizing enzyme N-terminal" evidence="1">
    <location>
        <begin position="35"/>
        <end position="130"/>
    </location>
</feature>
<dbReference type="InterPro" id="IPR036849">
    <property type="entry name" value="Enolase-like_C_sf"/>
</dbReference>
<evidence type="ECO:0000313" key="4">
    <source>
        <dbReference type="Proteomes" id="UP001548832"/>
    </source>
</evidence>
<keyword evidence="4" id="KW-1185">Reference proteome</keyword>
<evidence type="ECO:0000313" key="3">
    <source>
        <dbReference type="EMBL" id="MET2828249.1"/>
    </source>
</evidence>
<dbReference type="InterPro" id="IPR029017">
    <property type="entry name" value="Enolase-like_N"/>
</dbReference>
<dbReference type="PANTHER" id="PTHR48080">
    <property type="entry name" value="D-GALACTONATE DEHYDRATASE-RELATED"/>
    <property type="match status" value="1"/>
</dbReference>
<gene>
    <name evidence="3" type="ORF">ABVQ20_14795</name>
</gene>
<proteinExistence type="predicted"/>
<dbReference type="Gene3D" id="3.20.20.120">
    <property type="entry name" value="Enolase-like C-terminal domain"/>
    <property type="match status" value="1"/>
</dbReference>
<dbReference type="InterPro" id="IPR013341">
    <property type="entry name" value="Mandelate_racemase_N_dom"/>
</dbReference>
<sequence length="405" mass="44105">MAEITNIRCVLLSSPYADADDPEIKECFPNGPKRTIGMVEVTLDNGVTGLGEGYLAVFAPLVFQAIVDLCRPQVMGRDGFDIDRRVKDLRSLCDYWSLQGAARHVIAAFEIALQDAKAKSLGIPVYELLGGAQAQSIEIYGSGGCCDAKEQFLRELDMLGSLGIEIYKIRSVKRDILRTAWVLEEAGRRGIKVGVDMCQNLADPPQAVDDVVAFVEAVHAITDRRMVFVEEALGPDQPDAFRELRGRIDVPVCGGEIVTTPKEMIERINADVYDFVQPDASVMGGISAVMDVFEAARAKGTDVVVHAWGGAAAIMASYHAAFAAGGKLVEYPMLYFPLGAEMIGDQGRIENGRLIRPTAPGLGLTLTPDMEARYPFDETAVYSCVLTDWGPPPDSYWRDLSQFAS</sequence>
<accession>A0ABV2DDX7</accession>
<evidence type="ECO:0000259" key="1">
    <source>
        <dbReference type="Pfam" id="PF02746"/>
    </source>
</evidence>